<dbReference type="EMBL" id="QWEA01000006">
    <property type="protein sequence ID" value="RIJ44997.1"/>
    <property type="molecule type" value="Genomic_DNA"/>
</dbReference>
<dbReference type="Proteomes" id="UP000032604">
    <property type="component" value="Chromosome"/>
</dbReference>
<dbReference type="RefSeq" id="WP_045527151.1">
    <property type="nucleotide sequence ID" value="NZ_CP011043.1"/>
</dbReference>
<proteinExistence type="predicted"/>
<evidence type="ECO:0000256" key="1">
    <source>
        <dbReference type="SAM" id="MobiDB-lite"/>
    </source>
</evidence>
<evidence type="ECO:0000313" key="6">
    <source>
        <dbReference type="Proteomes" id="UP000266634"/>
    </source>
</evidence>
<feature type="signal peptide" evidence="2">
    <location>
        <begin position="1"/>
        <end position="20"/>
    </location>
</feature>
<dbReference type="HOGENOM" id="CLU_098279_0_0_11"/>
<dbReference type="PROSITE" id="PS51257">
    <property type="entry name" value="PROKAR_LIPOPROTEIN"/>
    <property type="match status" value="1"/>
</dbReference>
<feature type="chain" id="PRO_5038208578" description="DUF4352 domain-containing protein" evidence="2">
    <location>
        <begin position="21"/>
        <end position="185"/>
    </location>
</feature>
<reference evidence="4 6" key="2">
    <citation type="submission" date="2018-08" db="EMBL/GenBank/DDBJ databases">
        <title>Genome Sequence of Clavibacter michiganensis Subspecies type strains, and the Atypical Peach-Colored Strains Isolated from Tomato.</title>
        <authorList>
            <person name="Osdaghi E."/>
            <person name="Portier P."/>
            <person name="Briand M."/>
            <person name="Jacques M.-A."/>
        </authorList>
    </citation>
    <scope>NUCLEOTIDE SEQUENCE [LARGE SCALE GENOMIC DNA]</scope>
    <source>
        <strain evidence="4 6">CFBP 6488</strain>
    </source>
</reference>
<feature type="region of interest" description="Disordered" evidence="1">
    <location>
        <begin position="24"/>
        <end position="58"/>
    </location>
</feature>
<accession>A0A0D5CFT0</accession>
<evidence type="ECO:0000313" key="5">
    <source>
        <dbReference type="Proteomes" id="UP000032604"/>
    </source>
</evidence>
<dbReference type="EMBL" id="CP011043">
    <property type="protein sequence ID" value="AJW78486.1"/>
    <property type="molecule type" value="Genomic_DNA"/>
</dbReference>
<dbReference type="AlphaFoldDB" id="A0A0D5CFT0"/>
<evidence type="ECO:0000313" key="3">
    <source>
        <dbReference type="EMBL" id="AJW78486.1"/>
    </source>
</evidence>
<feature type="compositionally biased region" description="Acidic residues" evidence="1">
    <location>
        <begin position="40"/>
        <end position="55"/>
    </location>
</feature>
<evidence type="ECO:0000256" key="2">
    <source>
        <dbReference type="SAM" id="SignalP"/>
    </source>
</evidence>
<dbReference type="KEGG" id="cmh:VO01_04460"/>
<protein>
    <recommendedName>
        <fullName evidence="7">DUF4352 domain-containing protein</fullName>
    </recommendedName>
</protein>
<reference evidence="3 5" key="1">
    <citation type="journal article" date="2015" name="Genome Announc.">
        <title>Complete Genome Sequence of Clavibacter michiganensis subsp. insidiosus R1-1 Using PacBio Single-Molecule Real-Time Technology.</title>
        <authorList>
            <person name="Lu Y."/>
            <person name="Samac D.A."/>
            <person name="Glazebrook J."/>
            <person name="Ishimaru C.A."/>
        </authorList>
    </citation>
    <scope>NUCLEOTIDE SEQUENCE [LARGE SCALE GENOMIC DNA]</scope>
    <source>
        <strain evidence="3 5">R1-1</strain>
    </source>
</reference>
<name>A0A0D5CFT0_9MICO</name>
<sequence length="185" mass="19676">MKLRLPILALSAAIALSLSACTGGAPDAEPDTGINRPADEEQAEAEADAGSEIDPESTTTLNSVFGETFAYTDGVSVTVSAPQPFTPSEYANKGSEPNFVLFEITVVNGSEGNYDPTSFYDTLQSANAESEEVYDSQQGLGNSPTTSLLPGREAKWTVAYGVLDPNDMVMEITPGFEYSSRIWTN</sequence>
<dbReference type="Proteomes" id="UP000266634">
    <property type="component" value="Unassembled WGS sequence"/>
</dbReference>
<dbReference type="PATRIC" id="fig|33014.5.peg.934"/>
<keyword evidence="2" id="KW-0732">Signal</keyword>
<gene>
    <name evidence="4" type="ORF">DZF93_00655</name>
    <name evidence="3" type="ORF">VO01_04460</name>
</gene>
<evidence type="ECO:0008006" key="7">
    <source>
        <dbReference type="Google" id="ProtNLM"/>
    </source>
</evidence>
<evidence type="ECO:0000313" key="4">
    <source>
        <dbReference type="EMBL" id="RIJ44997.1"/>
    </source>
</evidence>
<organism evidence="3 5">
    <name type="scientific">Clavibacter michiganensis subsp. insidiosus</name>
    <dbReference type="NCBI Taxonomy" id="33014"/>
    <lineage>
        <taxon>Bacteria</taxon>
        <taxon>Bacillati</taxon>
        <taxon>Actinomycetota</taxon>
        <taxon>Actinomycetes</taxon>
        <taxon>Micrococcales</taxon>
        <taxon>Microbacteriaceae</taxon>
        <taxon>Clavibacter</taxon>
    </lineage>
</organism>
<dbReference type="OrthoDB" id="4484996at2"/>